<dbReference type="PROSITE" id="PS51257">
    <property type="entry name" value="PROKAR_LIPOPROTEIN"/>
    <property type="match status" value="1"/>
</dbReference>
<evidence type="ECO:0000256" key="1">
    <source>
        <dbReference type="SAM" id="SignalP"/>
    </source>
</evidence>
<keyword evidence="1" id="KW-0732">Signal</keyword>
<gene>
    <name evidence="2" type="ORF">DZC30_04065</name>
</gene>
<dbReference type="SUPFAM" id="SSF81901">
    <property type="entry name" value="HCP-like"/>
    <property type="match status" value="1"/>
</dbReference>
<proteinExistence type="predicted"/>
<comment type="caution">
    <text evidence="2">The sequence shown here is derived from an EMBL/GenBank/DDBJ whole genome shotgun (WGS) entry which is preliminary data.</text>
</comment>
<dbReference type="Pfam" id="PF08238">
    <property type="entry name" value="Sel1"/>
    <property type="match status" value="2"/>
</dbReference>
<dbReference type="Proteomes" id="UP000261948">
    <property type="component" value="Unassembled WGS sequence"/>
</dbReference>
<dbReference type="EMBL" id="QURR01000003">
    <property type="protein sequence ID" value="RGE46396.1"/>
    <property type="molecule type" value="Genomic_DNA"/>
</dbReference>
<dbReference type="SMART" id="SM00671">
    <property type="entry name" value="SEL1"/>
    <property type="match status" value="2"/>
</dbReference>
<name>A0A373FQJ5_COMTE</name>
<dbReference type="OrthoDB" id="5365194at2"/>
<dbReference type="InterPro" id="IPR006597">
    <property type="entry name" value="Sel1-like"/>
</dbReference>
<feature type="signal peptide" evidence="1">
    <location>
        <begin position="1"/>
        <end position="16"/>
    </location>
</feature>
<dbReference type="PANTHER" id="PTHR11102:SF160">
    <property type="entry name" value="ERAD-ASSOCIATED E3 UBIQUITIN-PROTEIN LIGASE COMPONENT HRD3"/>
    <property type="match status" value="1"/>
</dbReference>
<accession>A0A373FQJ5</accession>
<evidence type="ECO:0000313" key="3">
    <source>
        <dbReference type="Proteomes" id="UP000261948"/>
    </source>
</evidence>
<dbReference type="Gene3D" id="1.25.40.10">
    <property type="entry name" value="Tetratricopeptide repeat domain"/>
    <property type="match status" value="1"/>
</dbReference>
<organism evidence="2 3">
    <name type="scientific">Comamonas testosteroni</name>
    <name type="common">Pseudomonas testosteroni</name>
    <dbReference type="NCBI Taxonomy" id="285"/>
    <lineage>
        <taxon>Bacteria</taxon>
        <taxon>Pseudomonadati</taxon>
        <taxon>Pseudomonadota</taxon>
        <taxon>Betaproteobacteria</taxon>
        <taxon>Burkholderiales</taxon>
        <taxon>Comamonadaceae</taxon>
        <taxon>Comamonas</taxon>
    </lineage>
</organism>
<evidence type="ECO:0000313" key="2">
    <source>
        <dbReference type="EMBL" id="RGE46396.1"/>
    </source>
</evidence>
<dbReference type="InterPro" id="IPR011990">
    <property type="entry name" value="TPR-like_helical_dom_sf"/>
</dbReference>
<dbReference type="PANTHER" id="PTHR11102">
    <property type="entry name" value="SEL-1-LIKE PROTEIN"/>
    <property type="match status" value="1"/>
</dbReference>
<feature type="chain" id="PRO_5016870803" evidence="1">
    <location>
        <begin position="17"/>
        <end position="200"/>
    </location>
</feature>
<keyword evidence="3" id="KW-1185">Reference proteome</keyword>
<reference evidence="2 3" key="1">
    <citation type="submission" date="2018-08" db="EMBL/GenBank/DDBJ databases">
        <title>Comamonas testosteroni strain SWCO2.</title>
        <authorList>
            <person name="Jiang N."/>
            <person name="Zhang X.Z."/>
        </authorList>
    </citation>
    <scope>NUCLEOTIDE SEQUENCE [LARGE SCALE GENOMIC DNA]</scope>
    <source>
        <strain evidence="2 3">SWCO2</strain>
    </source>
</reference>
<dbReference type="AlphaFoldDB" id="A0A373FQJ5"/>
<dbReference type="InterPro" id="IPR050767">
    <property type="entry name" value="Sel1_AlgK"/>
</dbReference>
<protein>
    <submittedName>
        <fullName evidence="2">Sel1 repeat family protein</fullName>
    </submittedName>
</protein>
<sequence length="200" mass="22330">MRFVLPCLSLAALALAGCAVQTPQEQLAPSSPTVRLCEGNNCSEMPRNVQTFHGEPVNPEAERRLAALTARAEADPRAAYDLGLRYLRGDGVERNTYQAIEWMRKAGNAGHGPAQFALGRLYFLGFEEMGSDPAEAEAWLSRAAAKGYKEAARLLPQAQAAKRDAQARYQIREEDRKSWGLWYTTAPYYWVWGSSGWYLR</sequence>